<dbReference type="FunFam" id="2.60.120.200:FF:000114">
    <property type="entry name" value="Probable endo-1,3(4)-beta-glucanase NFIA_089530"/>
    <property type="match status" value="1"/>
</dbReference>
<dbReference type="AlphaFoldDB" id="A0A2T2NBA6"/>
<dbReference type="InterPro" id="IPR000757">
    <property type="entry name" value="Beta-glucanase-like"/>
</dbReference>
<feature type="chain" id="PRO_5015686323" description="endo-1,3(4)-beta-glucanase" evidence="6">
    <location>
        <begin position="24"/>
        <end position="391"/>
    </location>
</feature>
<keyword evidence="9" id="KW-1185">Reference proteome</keyword>
<proteinExistence type="inferred from homology"/>
<feature type="signal peptide" evidence="6">
    <location>
        <begin position="1"/>
        <end position="23"/>
    </location>
</feature>
<evidence type="ECO:0000256" key="1">
    <source>
        <dbReference type="ARBA" id="ARBA00000124"/>
    </source>
</evidence>
<dbReference type="InterPro" id="IPR013320">
    <property type="entry name" value="ConA-like_dom_sf"/>
</dbReference>
<comment type="similarity">
    <text evidence="2">Belongs to the glycosyl hydrolase 16 family.</text>
</comment>
<name>A0A2T2NBA6_CORCC</name>
<feature type="domain" description="GH16" evidence="7">
    <location>
        <begin position="10"/>
        <end position="340"/>
    </location>
</feature>
<evidence type="ECO:0000256" key="2">
    <source>
        <dbReference type="ARBA" id="ARBA00006865"/>
    </source>
</evidence>
<keyword evidence="4" id="KW-0378">Hydrolase</keyword>
<evidence type="ECO:0000256" key="5">
    <source>
        <dbReference type="ARBA" id="ARBA00023295"/>
    </source>
</evidence>
<dbReference type="PANTHER" id="PTHR10963:SF24">
    <property type="entry name" value="GLYCOSIDASE C21B10.07-RELATED"/>
    <property type="match status" value="1"/>
</dbReference>
<comment type="catalytic activity">
    <reaction evidence="1">
        <text>Endohydrolysis of (1-&gt;3)- or (1-&gt;4)-linkages in beta-D-glucans when the glucose residue whose reducing group is involved in the linkage to be hydrolyzed is itself substituted at C-3.</text>
        <dbReference type="EC" id="3.2.1.6"/>
    </reaction>
</comment>
<evidence type="ECO:0000313" key="8">
    <source>
        <dbReference type="EMBL" id="PSN62650.1"/>
    </source>
</evidence>
<dbReference type="EC" id="3.2.1.6" evidence="3"/>
<dbReference type="GO" id="GO:0052861">
    <property type="term" value="F:endo-1,3(4)-beta-glucanase activity"/>
    <property type="evidence" value="ECO:0007669"/>
    <property type="project" value="UniProtKB-EC"/>
</dbReference>
<keyword evidence="5" id="KW-0326">Glycosidase</keyword>
<evidence type="ECO:0000259" key="7">
    <source>
        <dbReference type="PROSITE" id="PS51762"/>
    </source>
</evidence>
<gene>
    <name evidence="8" type="ORF">BS50DRAFT_603323</name>
</gene>
<dbReference type="PANTHER" id="PTHR10963">
    <property type="entry name" value="GLYCOSYL HYDROLASE-RELATED"/>
    <property type="match status" value="1"/>
</dbReference>
<protein>
    <recommendedName>
        <fullName evidence="3">endo-1,3(4)-beta-glucanase</fullName>
        <ecNumber evidence="3">3.2.1.6</ecNumber>
    </recommendedName>
</protein>
<dbReference type="EMBL" id="KZ678141">
    <property type="protein sequence ID" value="PSN62650.1"/>
    <property type="molecule type" value="Genomic_DNA"/>
</dbReference>
<dbReference type="Gene3D" id="2.60.120.200">
    <property type="match status" value="1"/>
</dbReference>
<sequence length="391" mass="42527">MRFHPTPLLAVLATATIPSLVSAAEGGAYTLKDDLSYKNFFDNFEFFSGKDPTNGFVQYQDHQSAVANEYVGYLDDAKSVYLGVDYKNKDPKGRASVRLESKKTWNKGLLVADIRHMPENVCGSWPAFWTLGALPWPTNGEIDILEGVNDYQQNAVTLHTSEGCVVDDASKAPAKRNPRSNSRLTGLLNQADAQQQPQSPAYLGKMTTSNCDVNAAGQGTNVGCSIKAPASVKGSPGSAFPSDMELPSYGASFNAAGGGVYAMEWTSDYIAVWFIPRTAPTFSSLFGDPAAAPDPSAWGTPIAKFSGKGCDFEKKFRDLKVIFNVTFCGDWAGGEWTKGCAARTNSQTCEAYVRDNPQAFEQAYWEIQGLRWYERGGGSWRWRAAGTGAER</sequence>
<dbReference type="OrthoDB" id="192832at2759"/>
<keyword evidence="6" id="KW-0732">Signal</keyword>
<accession>A0A2T2NBA6</accession>
<dbReference type="CDD" id="cd02181">
    <property type="entry name" value="GH16_fungal_Lam16A_glucanase"/>
    <property type="match status" value="1"/>
</dbReference>
<dbReference type="SUPFAM" id="SSF49899">
    <property type="entry name" value="Concanavalin A-like lectins/glucanases"/>
    <property type="match status" value="1"/>
</dbReference>
<dbReference type="GO" id="GO:0009251">
    <property type="term" value="P:glucan catabolic process"/>
    <property type="evidence" value="ECO:0007669"/>
    <property type="project" value="TreeGrafter"/>
</dbReference>
<organism evidence="8 9">
    <name type="scientific">Corynespora cassiicola Philippines</name>
    <dbReference type="NCBI Taxonomy" id="1448308"/>
    <lineage>
        <taxon>Eukaryota</taxon>
        <taxon>Fungi</taxon>
        <taxon>Dikarya</taxon>
        <taxon>Ascomycota</taxon>
        <taxon>Pezizomycotina</taxon>
        <taxon>Dothideomycetes</taxon>
        <taxon>Pleosporomycetidae</taxon>
        <taxon>Pleosporales</taxon>
        <taxon>Corynesporascaceae</taxon>
        <taxon>Corynespora</taxon>
    </lineage>
</organism>
<dbReference type="Pfam" id="PF26113">
    <property type="entry name" value="GH16_XgeA"/>
    <property type="match status" value="2"/>
</dbReference>
<dbReference type="STRING" id="1448308.A0A2T2NBA6"/>
<evidence type="ECO:0000256" key="6">
    <source>
        <dbReference type="SAM" id="SignalP"/>
    </source>
</evidence>
<reference evidence="8 9" key="1">
    <citation type="journal article" date="2018" name="Front. Microbiol.">
        <title>Genome-Wide Analysis of Corynespora cassiicola Leaf Fall Disease Putative Effectors.</title>
        <authorList>
            <person name="Lopez D."/>
            <person name="Ribeiro S."/>
            <person name="Label P."/>
            <person name="Fumanal B."/>
            <person name="Venisse J.S."/>
            <person name="Kohler A."/>
            <person name="de Oliveira R.R."/>
            <person name="Labutti K."/>
            <person name="Lipzen A."/>
            <person name="Lail K."/>
            <person name="Bauer D."/>
            <person name="Ohm R.A."/>
            <person name="Barry K.W."/>
            <person name="Spatafora J."/>
            <person name="Grigoriev I.V."/>
            <person name="Martin F.M."/>
            <person name="Pujade-Renaud V."/>
        </authorList>
    </citation>
    <scope>NUCLEOTIDE SEQUENCE [LARGE SCALE GENOMIC DNA]</scope>
    <source>
        <strain evidence="8 9">Philippines</strain>
    </source>
</reference>
<evidence type="ECO:0000256" key="3">
    <source>
        <dbReference type="ARBA" id="ARBA00012599"/>
    </source>
</evidence>
<evidence type="ECO:0000313" key="9">
    <source>
        <dbReference type="Proteomes" id="UP000240883"/>
    </source>
</evidence>
<dbReference type="PROSITE" id="PS51762">
    <property type="entry name" value="GH16_2"/>
    <property type="match status" value="1"/>
</dbReference>
<evidence type="ECO:0000256" key="4">
    <source>
        <dbReference type="ARBA" id="ARBA00022801"/>
    </source>
</evidence>
<dbReference type="InterPro" id="IPR050546">
    <property type="entry name" value="Glycosyl_Hydrlase_16"/>
</dbReference>
<dbReference type="Proteomes" id="UP000240883">
    <property type="component" value="Unassembled WGS sequence"/>
</dbReference>